<name>A0A9N8DAV3_9STRA</name>
<dbReference type="PROSITE" id="PS51186">
    <property type="entry name" value="GNAT"/>
    <property type="match status" value="1"/>
</dbReference>
<sequence length="239" mass="26531">MFIDTTTCPGFTIRVLNKSFIAEKPSHRDDIISMVATSFAEGEPFCKFLGITADLLKEHLVEALVDKCIEDELSLVCMDNETGRIVAAMLNEDFYDTMNPDEEASEDLARDLPEAIPIFALLELLDTQLVEKRFGCAAGVKQNEVLHAFMGATSKQYSGRGLASRLRKLTADYAREKGFASVVVEPTNPATQHIWTNKLGGTVEYDIAAKDFMMLDGSKPFANDTRSMERQCTIVMLTL</sequence>
<dbReference type="SUPFAM" id="SSF55729">
    <property type="entry name" value="Acyl-CoA N-acyltransferases (Nat)"/>
    <property type="match status" value="1"/>
</dbReference>
<evidence type="ECO:0000313" key="2">
    <source>
        <dbReference type="EMBL" id="CAB9499802.1"/>
    </source>
</evidence>
<dbReference type="InterPro" id="IPR000182">
    <property type="entry name" value="GNAT_dom"/>
</dbReference>
<proteinExistence type="predicted"/>
<feature type="domain" description="N-acetyltransferase" evidence="1">
    <location>
        <begin position="81"/>
        <end position="222"/>
    </location>
</feature>
<organism evidence="2 3">
    <name type="scientific">Seminavis robusta</name>
    <dbReference type="NCBI Taxonomy" id="568900"/>
    <lineage>
        <taxon>Eukaryota</taxon>
        <taxon>Sar</taxon>
        <taxon>Stramenopiles</taxon>
        <taxon>Ochrophyta</taxon>
        <taxon>Bacillariophyta</taxon>
        <taxon>Bacillariophyceae</taxon>
        <taxon>Bacillariophycidae</taxon>
        <taxon>Naviculales</taxon>
        <taxon>Naviculaceae</taxon>
        <taxon>Seminavis</taxon>
    </lineage>
</organism>
<dbReference type="InterPro" id="IPR016181">
    <property type="entry name" value="Acyl_CoA_acyltransferase"/>
</dbReference>
<comment type="caution">
    <text evidence="2">The sequence shown here is derived from an EMBL/GenBank/DDBJ whole genome shotgun (WGS) entry which is preliminary data.</text>
</comment>
<reference evidence="2" key="1">
    <citation type="submission" date="2020-06" db="EMBL/GenBank/DDBJ databases">
        <authorList>
            <consortium name="Plant Systems Biology data submission"/>
        </authorList>
    </citation>
    <scope>NUCLEOTIDE SEQUENCE</scope>
    <source>
        <strain evidence="2">D6</strain>
    </source>
</reference>
<dbReference type="Proteomes" id="UP001153069">
    <property type="component" value="Unassembled WGS sequence"/>
</dbReference>
<dbReference type="Pfam" id="PF00583">
    <property type="entry name" value="Acetyltransf_1"/>
    <property type="match status" value="1"/>
</dbReference>
<dbReference type="Gene3D" id="3.40.630.30">
    <property type="match status" value="1"/>
</dbReference>
<dbReference type="PANTHER" id="PTHR20905:SF1">
    <property type="entry name" value="AT07410P-RELATED"/>
    <property type="match status" value="1"/>
</dbReference>
<dbReference type="EMBL" id="CAICTM010000068">
    <property type="protein sequence ID" value="CAB9499802.1"/>
    <property type="molecule type" value="Genomic_DNA"/>
</dbReference>
<protein>
    <submittedName>
        <fullName evidence="2">Phosphopantetheine attachment site</fullName>
    </submittedName>
</protein>
<evidence type="ECO:0000259" key="1">
    <source>
        <dbReference type="PROSITE" id="PS51186"/>
    </source>
</evidence>
<keyword evidence="3" id="KW-1185">Reference proteome</keyword>
<dbReference type="GO" id="GO:0008080">
    <property type="term" value="F:N-acetyltransferase activity"/>
    <property type="evidence" value="ECO:0007669"/>
    <property type="project" value="TreeGrafter"/>
</dbReference>
<dbReference type="AlphaFoldDB" id="A0A9N8DAV3"/>
<dbReference type="PANTHER" id="PTHR20905">
    <property type="entry name" value="N-ACETYLTRANSFERASE-RELATED"/>
    <property type="match status" value="1"/>
</dbReference>
<evidence type="ECO:0000313" key="3">
    <source>
        <dbReference type="Proteomes" id="UP001153069"/>
    </source>
</evidence>
<gene>
    <name evidence="2" type="ORF">SEMRO_69_G038500.1</name>
</gene>
<accession>A0A9N8DAV3</accession>
<dbReference type="OrthoDB" id="2115692at2759"/>